<keyword evidence="2" id="KW-1185">Reference proteome</keyword>
<sequence>MQQFLLHRLTPTPTTFVPNRRKLFAVVQVLLEDISGTRGPLRTRCASLSGAHPREFRPCFLQEEIACSPREARRCRRTYRRFVCSSRVGLSLELFHMGFLGKLGEPDKLAACKDCRLLSCCIGPCYSLTFCSRE</sequence>
<organism evidence="1 2">
    <name type="scientific">Elysia marginata</name>
    <dbReference type="NCBI Taxonomy" id="1093978"/>
    <lineage>
        <taxon>Eukaryota</taxon>
        <taxon>Metazoa</taxon>
        <taxon>Spiralia</taxon>
        <taxon>Lophotrochozoa</taxon>
        <taxon>Mollusca</taxon>
        <taxon>Gastropoda</taxon>
        <taxon>Heterobranchia</taxon>
        <taxon>Euthyneura</taxon>
        <taxon>Panpulmonata</taxon>
        <taxon>Sacoglossa</taxon>
        <taxon>Placobranchoidea</taxon>
        <taxon>Plakobranchidae</taxon>
        <taxon>Elysia</taxon>
    </lineage>
</organism>
<comment type="caution">
    <text evidence="1">The sequence shown here is derived from an EMBL/GenBank/DDBJ whole genome shotgun (WGS) entry which is preliminary data.</text>
</comment>
<evidence type="ECO:0000313" key="1">
    <source>
        <dbReference type="EMBL" id="GFR70027.1"/>
    </source>
</evidence>
<evidence type="ECO:0000313" key="2">
    <source>
        <dbReference type="Proteomes" id="UP000762676"/>
    </source>
</evidence>
<dbReference type="Proteomes" id="UP000762676">
    <property type="component" value="Unassembled WGS sequence"/>
</dbReference>
<name>A0AAV4F9G8_9GAST</name>
<proteinExistence type="predicted"/>
<accession>A0AAV4F9G8</accession>
<reference evidence="1 2" key="1">
    <citation type="journal article" date="2021" name="Elife">
        <title>Chloroplast acquisition without the gene transfer in kleptoplastic sea slugs, Plakobranchus ocellatus.</title>
        <authorList>
            <person name="Maeda T."/>
            <person name="Takahashi S."/>
            <person name="Yoshida T."/>
            <person name="Shimamura S."/>
            <person name="Takaki Y."/>
            <person name="Nagai Y."/>
            <person name="Toyoda A."/>
            <person name="Suzuki Y."/>
            <person name="Arimoto A."/>
            <person name="Ishii H."/>
            <person name="Satoh N."/>
            <person name="Nishiyama T."/>
            <person name="Hasebe M."/>
            <person name="Maruyama T."/>
            <person name="Minagawa J."/>
            <person name="Obokata J."/>
            <person name="Shigenobu S."/>
        </authorList>
    </citation>
    <scope>NUCLEOTIDE SEQUENCE [LARGE SCALE GENOMIC DNA]</scope>
</reference>
<dbReference type="AlphaFoldDB" id="A0AAV4F9G8"/>
<protein>
    <submittedName>
        <fullName evidence="1">Uncharacterized protein</fullName>
    </submittedName>
</protein>
<gene>
    <name evidence="1" type="ORF">ElyMa_000318000</name>
</gene>
<dbReference type="EMBL" id="BMAT01000636">
    <property type="protein sequence ID" value="GFR70027.1"/>
    <property type="molecule type" value="Genomic_DNA"/>
</dbReference>